<organism evidence="2 3">
    <name type="scientific">Kribbella turkmenica</name>
    <dbReference type="NCBI Taxonomy" id="2530375"/>
    <lineage>
        <taxon>Bacteria</taxon>
        <taxon>Bacillati</taxon>
        <taxon>Actinomycetota</taxon>
        <taxon>Actinomycetes</taxon>
        <taxon>Propionibacteriales</taxon>
        <taxon>Kribbellaceae</taxon>
        <taxon>Kribbella</taxon>
    </lineage>
</organism>
<name>A0A4R4WDZ4_9ACTN</name>
<keyword evidence="1" id="KW-0472">Membrane</keyword>
<dbReference type="RefSeq" id="WP_132327012.1">
    <property type="nucleotide sequence ID" value="NZ_SMKR01000234.1"/>
</dbReference>
<evidence type="ECO:0000256" key="1">
    <source>
        <dbReference type="SAM" id="Phobius"/>
    </source>
</evidence>
<feature type="transmembrane region" description="Helical" evidence="1">
    <location>
        <begin position="441"/>
        <end position="460"/>
    </location>
</feature>
<comment type="caution">
    <text evidence="2">The sequence shown here is derived from an EMBL/GenBank/DDBJ whole genome shotgun (WGS) entry which is preliminary data.</text>
</comment>
<feature type="transmembrane region" description="Helical" evidence="1">
    <location>
        <begin position="466"/>
        <end position="485"/>
    </location>
</feature>
<feature type="transmembrane region" description="Helical" evidence="1">
    <location>
        <begin position="231"/>
        <end position="254"/>
    </location>
</feature>
<proteinExistence type="predicted"/>
<feature type="transmembrane region" description="Helical" evidence="1">
    <location>
        <begin position="297"/>
        <end position="316"/>
    </location>
</feature>
<protein>
    <recommendedName>
        <fullName evidence="4">ABC-2 type transport system permease protein</fullName>
    </recommendedName>
</protein>
<dbReference type="AlphaFoldDB" id="A0A4R4WDZ4"/>
<feature type="transmembrane region" description="Helical" evidence="1">
    <location>
        <begin position="135"/>
        <end position="164"/>
    </location>
</feature>
<dbReference type="Proteomes" id="UP000295172">
    <property type="component" value="Unassembled WGS sequence"/>
</dbReference>
<feature type="transmembrane region" description="Helical" evidence="1">
    <location>
        <begin position="171"/>
        <end position="196"/>
    </location>
</feature>
<keyword evidence="3" id="KW-1185">Reference proteome</keyword>
<keyword evidence="1" id="KW-0812">Transmembrane</keyword>
<feature type="transmembrane region" description="Helical" evidence="1">
    <location>
        <begin position="572"/>
        <end position="594"/>
    </location>
</feature>
<gene>
    <name evidence="2" type="ORF">E1218_33220</name>
</gene>
<feature type="transmembrane region" description="Helical" evidence="1">
    <location>
        <begin position="366"/>
        <end position="386"/>
    </location>
</feature>
<evidence type="ECO:0000313" key="3">
    <source>
        <dbReference type="Proteomes" id="UP000295172"/>
    </source>
</evidence>
<dbReference type="EMBL" id="SMKR01000234">
    <property type="protein sequence ID" value="TDD14314.1"/>
    <property type="molecule type" value="Genomic_DNA"/>
</dbReference>
<sequence length="607" mass="63976">MALGLTYATSQTLVRMRLAAFRHALKDQSRVSWIGTGALLGLVLAGGTIWVAATGDQDLLLVALAVWMLGWVVGPLFAGGGDETLKPEYFSMLPLTPRTLSAGLLSAALAGVAPVISLLALLSLVVLGAQLSVPVALVALPVVVLQLLCFVLASRLAVAVYGVLLQVRSGAVLAAVVNAFILAFSAQGWALIAAFVSTDVQGTMASAARFAPSGWGLVAVDAAGGGDWLRVLLAVAGLAVLAVVMFAAWSTLLVRRTTASRTGRKPRRLLTGSGPRDAAAAKEVRSWTRDLLYAHRAVFAVCYGLFFCLMPLAVGWDGMLPWAGPAALVMAGSMSANLYGSDGTALWTTLMTPGSAGPDVRARQRAFLLVFGPVTVLITVLLTWWSGSSSSWPLVLSVLPALLGGAAGLVVATSVFAAVPTTDAHKRSGNPLNSGENEGETMGIVWVMLILVSLTAGPALVAALAWSWWGVPVGVASGVLAWWYLGRVAADRLEQRGPELLTLLRHGRSTTEQAKKTAALAEFPRWRRNLANFCLGFGAIPLFPQAVVPAVFKLTGNNDTKSWFLALHLDSRWRWPVITLMATLGLTMYAYGALTYLNAKKASRPDG</sequence>
<feature type="transmembrane region" description="Helical" evidence="1">
    <location>
        <begin position="322"/>
        <end position="340"/>
    </location>
</feature>
<feature type="transmembrane region" description="Helical" evidence="1">
    <location>
        <begin position="398"/>
        <end position="420"/>
    </location>
</feature>
<accession>A0A4R4WDZ4</accession>
<feature type="transmembrane region" description="Helical" evidence="1">
    <location>
        <begin position="31"/>
        <end position="53"/>
    </location>
</feature>
<feature type="transmembrane region" description="Helical" evidence="1">
    <location>
        <begin position="100"/>
        <end position="129"/>
    </location>
</feature>
<evidence type="ECO:0000313" key="2">
    <source>
        <dbReference type="EMBL" id="TDD14314.1"/>
    </source>
</evidence>
<dbReference type="OrthoDB" id="2955510at2"/>
<keyword evidence="1" id="KW-1133">Transmembrane helix</keyword>
<feature type="transmembrane region" description="Helical" evidence="1">
    <location>
        <begin position="530"/>
        <end position="552"/>
    </location>
</feature>
<feature type="transmembrane region" description="Helical" evidence="1">
    <location>
        <begin position="59"/>
        <end position="79"/>
    </location>
</feature>
<reference evidence="2 3" key="1">
    <citation type="submission" date="2019-02" db="EMBL/GenBank/DDBJ databases">
        <title>Draft genome sequences of novel Actinobacteria.</title>
        <authorList>
            <person name="Sahin N."/>
            <person name="Ay H."/>
            <person name="Saygin H."/>
        </authorList>
    </citation>
    <scope>NUCLEOTIDE SEQUENCE [LARGE SCALE GENOMIC DNA]</scope>
    <source>
        <strain evidence="2 3">16K104</strain>
    </source>
</reference>
<evidence type="ECO:0008006" key="4">
    <source>
        <dbReference type="Google" id="ProtNLM"/>
    </source>
</evidence>